<dbReference type="AlphaFoldDB" id="E4RYU7"/>
<dbReference type="InterPro" id="IPR036388">
    <property type="entry name" value="WH-like_DNA-bd_sf"/>
</dbReference>
<dbReference type="RefSeq" id="WP_013408393.1">
    <property type="nucleotide sequence ID" value="NC_014655.1"/>
</dbReference>
<dbReference type="Proteomes" id="UP000007435">
    <property type="component" value="Chromosome"/>
</dbReference>
<keyword evidence="2" id="KW-0805">Transcription regulation</keyword>
<proteinExistence type="inferred from homology"/>
<dbReference type="HOGENOM" id="CLU_047691_16_2_10"/>
<evidence type="ECO:0000256" key="2">
    <source>
        <dbReference type="ARBA" id="ARBA00023015"/>
    </source>
</evidence>
<reference key="1">
    <citation type="submission" date="2010-11" db="EMBL/GenBank/DDBJ databases">
        <title>The complete genome of Leadbetterella byssophila DSM 17132.</title>
        <authorList>
            <consortium name="US DOE Joint Genome Institute (JGI-PGF)"/>
            <person name="Lucas S."/>
            <person name="Copeland A."/>
            <person name="Lapidus A."/>
            <person name="Glavina del Rio T."/>
            <person name="Dalin E."/>
            <person name="Tice H."/>
            <person name="Bruce D."/>
            <person name="Goodwin L."/>
            <person name="Pitluck S."/>
            <person name="Kyrpides N."/>
            <person name="Mavromatis K."/>
            <person name="Ivanova N."/>
            <person name="Teshima H."/>
            <person name="Brettin T."/>
            <person name="Detter J.C."/>
            <person name="Han C."/>
            <person name="Tapia R."/>
            <person name="Land M."/>
            <person name="Hauser L."/>
            <person name="Markowitz V."/>
            <person name="Cheng J.-F."/>
            <person name="Hugenholtz P."/>
            <person name="Woyke T."/>
            <person name="Wu D."/>
            <person name="Tindall B."/>
            <person name="Pomrenke H.G."/>
            <person name="Brambilla E."/>
            <person name="Klenk H.-P."/>
            <person name="Eisen J.A."/>
        </authorList>
    </citation>
    <scope>NUCLEOTIDE SEQUENCE [LARGE SCALE GENOMIC DNA]</scope>
    <source>
        <strain>DSM 17132</strain>
    </source>
</reference>
<keyword evidence="6" id="KW-1185">Reference proteome</keyword>
<dbReference type="Gene3D" id="1.10.10.10">
    <property type="entry name" value="Winged helix-like DNA-binding domain superfamily/Winged helix DNA-binding domain"/>
    <property type="match status" value="1"/>
</dbReference>
<dbReference type="InterPro" id="IPR014284">
    <property type="entry name" value="RNA_pol_sigma-70_dom"/>
</dbReference>
<protein>
    <submittedName>
        <fullName evidence="5">RNA polymerase sigma factor, sigma-70 family</fullName>
    </submittedName>
</protein>
<dbReference type="InterPro" id="IPR013324">
    <property type="entry name" value="RNA_pol_sigma_r3/r4-like"/>
</dbReference>
<dbReference type="InterPro" id="IPR039425">
    <property type="entry name" value="RNA_pol_sigma-70-like"/>
</dbReference>
<comment type="similarity">
    <text evidence="1">Belongs to the sigma-70 factor family. ECF subfamily.</text>
</comment>
<dbReference type="InterPro" id="IPR013325">
    <property type="entry name" value="RNA_pol_sigma_r2"/>
</dbReference>
<dbReference type="SUPFAM" id="SSF88659">
    <property type="entry name" value="Sigma3 and sigma4 domains of RNA polymerase sigma factors"/>
    <property type="match status" value="1"/>
</dbReference>
<dbReference type="Gene3D" id="1.10.1740.10">
    <property type="match status" value="1"/>
</dbReference>
<evidence type="ECO:0000313" key="6">
    <source>
        <dbReference type="Proteomes" id="UP000007435"/>
    </source>
</evidence>
<evidence type="ECO:0000256" key="3">
    <source>
        <dbReference type="ARBA" id="ARBA00023082"/>
    </source>
</evidence>
<organism evidence="5 6">
    <name type="scientific">Leadbetterella byssophila (strain DSM 17132 / JCM 16389 / KACC 11308 / NBRC 106382 / 4M15)</name>
    <dbReference type="NCBI Taxonomy" id="649349"/>
    <lineage>
        <taxon>Bacteria</taxon>
        <taxon>Pseudomonadati</taxon>
        <taxon>Bacteroidota</taxon>
        <taxon>Cytophagia</taxon>
        <taxon>Cytophagales</taxon>
        <taxon>Leadbetterellaceae</taxon>
        <taxon>Leadbetterella</taxon>
    </lineage>
</organism>
<dbReference type="GO" id="GO:0016987">
    <property type="term" value="F:sigma factor activity"/>
    <property type="evidence" value="ECO:0007669"/>
    <property type="project" value="UniProtKB-KW"/>
</dbReference>
<keyword evidence="4" id="KW-0804">Transcription</keyword>
<evidence type="ECO:0000313" key="5">
    <source>
        <dbReference type="EMBL" id="ADQ17344.1"/>
    </source>
</evidence>
<dbReference type="GO" id="GO:0006352">
    <property type="term" value="P:DNA-templated transcription initiation"/>
    <property type="evidence" value="ECO:0007669"/>
    <property type="project" value="InterPro"/>
</dbReference>
<sequence>MDKRIEEVKSGNRETIGQIYKEYRAGFILFLSRYSLSKEEIADIYQDAIIAFVENVQKGKCDDLSVELKTYLFSIGKYMAFKRMRNQREIDPHELESHWYQEEKEEIPNLEPALSRLGKRCYEILKLFYYEGKKLEQIQEIMGYDKKDVLKSQKSRCLKQLKDYYGKD</sequence>
<keyword evidence="3" id="KW-0731">Sigma factor</keyword>
<accession>E4RYU7</accession>
<dbReference type="SUPFAM" id="SSF88946">
    <property type="entry name" value="Sigma2 domain of RNA polymerase sigma factors"/>
    <property type="match status" value="1"/>
</dbReference>
<dbReference type="STRING" id="649349.Lbys_1636"/>
<reference evidence="5 6" key="2">
    <citation type="journal article" date="2011" name="Stand. Genomic Sci.">
        <title>Complete genome sequence of Leadbetterella byssophila type strain (4M15).</title>
        <authorList>
            <person name="Abt B."/>
            <person name="Teshima H."/>
            <person name="Lucas S."/>
            <person name="Lapidus A."/>
            <person name="Del Rio T.G."/>
            <person name="Nolan M."/>
            <person name="Tice H."/>
            <person name="Cheng J.F."/>
            <person name="Pitluck S."/>
            <person name="Liolios K."/>
            <person name="Pagani I."/>
            <person name="Ivanova N."/>
            <person name="Mavromatis K."/>
            <person name="Pati A."/>
            <person name="Tapia R."/>
            <person name="Han C."/>
            <person name="Goodwin L."/>
            <person name="Chen A."/>
            <person name="Palaniappan K."/>
            <person name="Land M."/>
            <person name="Hauser L."/>
            <person name="Chang Y.J."/>
            <person name="Jeffries C.D."/>
            <person name="Rohde M."/>
            <person name="Goker M."/>
            <person name="Tindall B.J."/>
            <person name="Detter J.C."/>
            <person name="Woyke T."/>
            <person name="Bristow J."/>
            <person name="Eisen J.A."/>
            <person name="Markowitz V."/>
            <person name="Hugenholtz P."/>
            <person name="Klenk H.P."/>
            <person name="Kyrpides N.C."/>
        </authorList>
    </citation>
    <scope>NUCLEOTIDE SEQUENCE [LARGE SCALE GENOMIC DNA]</scope>
    <source>
        <strain evidence="6">DSM 17132 / JCM 16389 / KACC 11308 / NBRC 106382 / 4M15</strain>
    </source>
</reference>
<name>E4RYU7_LEAB4</name>
<dbReference type="PANTHER" id="PTHR43133:SF46">
    <property type="entry name" value="RNA POLYMERASE SIGMA-70 FACTOR ECF SUBFAMILY"/>
    <property type="match status" value="1"/>
</dbReference>
<dbReference type="KEGG" id="lby:Lbys_1636"/>
<dbReference type="NCBIfam" id="TIGR02937">
    <property type="entry name" value="sigma70-ECF"/>
    <property type="match status" value="1"/>
</dbReference>
<dbReference type="PANTHER" id="PTHR43133">
    <property type="entry name" value="RNA POLYMERASE ECF-TYPE SIGMA FACTO"/>
    <property type="match status" value="1"/>
</dbReference>
<evidence type="ECO:0000256" key="1">
    <source>
        <dbReference type="ARBA" id="ARBA00010641"/>
    </source>
</evidence>
<dbReference type="EMBL" id="CP002305">
    <property type="protein sequence ID" value="ADQ17344.1"/>
    <property type="molecule type" value="Genomic_DNA"/>
</dbReference>
<dbReference type="OrthoDB" id="1116697at2"/>
<evidence type="ECO:0000256" key="4">
    <source>
        <dbReference type="ARBA" id="ARBA00023163"/>
    </source>
</evidence>
<dbReference type="eggNOG" id="COG1595">
    <property type="taxonomic scope" value="Bacteria"/>
</dbReference>
<gene>
    <name evidence="5" type="ordered locus">Lbys_1636</name>
</gene>